<name>A0A4R2CEM3_SHIGR</name>
<comment type="caution">
    <text evidence="5">The sequence shown here is derived from an EMBL/GenBank/DDBJ whole genome shotgun (WGS) entry which is preliminary data.</text>
</comment>
<dbReference type="PANTHER" id="PTHR46796">
    <property type="entry name" value="HTH-TYPE TRANSCRIPTIONAL ACTIVATOR RHAS-RELATED"/>
    <property type="match status" value="1"/>
</dbReference>
<dbReference type="PROSITE" id="PS00041">
    <property type="entry name" value="HTH_ARAC_FAMILY_1"/>
    <property type="match status" value="1"/>
</dbReference>
<proteinExistence type="predicted"/>
<dbReference type="Proteomes" id="UP000295351">
    <property type="component" value="Unassembled WGS sequence"/>
</dbReference>
<accession>A0A4R2CEM3</accession>
<keyword evidence="2" id="KW-0238">DNA-binding</keyword>
<dbReference type="SUPFAM" id="SSF46689">
    <property type="entry name" value="Homeodomain-like"/>
    <property type="match status" value="2"/>
</dbReference>
<dbReference type="InterPro" id="IPR018062">
    <property type="entry name" value="HTH_AraC-typ_CS"/>
</dbReference>
<dbReference type="AlphaFoldDB" id="A0A4R2CEM3"/>
<evidence type="ECO:0000259" key="4">
    <source>
        <dbReference type="PROSITE" id="PS01124"/>
    </source>
</evidence>
<feature type="domain" description="HTH araC/xylS-type" evidence="4">
    <location>
        <begin position="188"/>
        <end position="285"/>
    </location>
</feature>
<evidence type="ECO:0000256" key="1">
    <source>
        <dbReference type="ARBA" id="ARBA00023015"/>
    </source>
</evidence>
<dbReference type="SMART" id="SM00342">
    <property type="entry name" value="HTH_ARAC"/>
    <property type="match status" value="1"/>
</dbReference>
<sequence>MNDEDSIGTTSLHRSVLHATPLVITRLSCDRDEPAPGPANAREEAFHVITQLRDFRLHRLWRGEALVFEGGHPKGALAITDLREEWRCHHLSPFDNVRFQIPFWHVRAFAAELGRPELSGFKCPPGTVDAVVLGLAQALLPALERPREASRLFVDQVSLAILTHLTQTYGGIYFPAERKGTLAPWQEKRALEFLATRLDGRFSIAELAESCALSPSYFIKAFKASFGRTPARWLTEYRVAHAKDLLRTNIPIAEIAINCGFADQSHLTKTFSAVTGETPARFRRDNRP</sequence>
<dbReference type="InterPro" id="IPR009057">
    <property type="entry name" value="Homeodomain-like_sf"/>
</dbReference>
<dbReference type="InterPro" id="IPR018060">
    <property type="entry name" value="HTH_AraC"/>
</dbReference>
<gene>
    <name evidence="5" type="ORF">EV665_11897</name>
</gene>
<evidence type="ECO:0000313" key="6">
    <source>
        <dbReference type="Proteomes" id="UP000295351"/>
    </source>
</evidence>
<dbReference type="GO" id="GO:0003700">
    <property type="term" value="F:DNA-binding transcription factor activity"/>
    <property type="evidence" value="ECO:0007669"/>
    <property type="project" value="InterPro"/>
</dbReference>
<dbReference type="GO" id="GO:0043565">
    <property type="term" value="F:sequence-specific DNA binding"/>
    <property type="evidence" value="ECO:0007669"/>
    <property type="project" value="InterPro"/>
</dbReference>
<dbReference type="RefSeq" id="WP_133035889.1">
    <property type="nucleotide sequence ID" value="NZ_BAABEI010000012.1"/>
</dbReference>
<evidence type="ECO:0000313" key="5">
    <source>
        <dbReference type="EMBL" id="TCN39011.1"/>
    </source>
</evidence>
<evidence type="ECO:0000256" key="2">
    <source>
        <dbReference type="ARBA" id="ARBA00023125"/>
    </source>
</evidence>
<dbReference type="Gene3D" id="1.10.10.60">
    <property type="entry name" value="Homeodomain-like"/>
    <property type="match status" value="2"/>
</dbReference>
<keyword evidence="1" id="KW-0805">Transcription regulation</keyword>
<dbReference type="PANTHER" id="PTHR46796:SF14">
    <property type="entry name" value="TRANSCRIPTIONAL REGULATORY PROTEIN"/>
    <property type="match status" value="1"/>
</dbReference>
<protein>
    <submittedName>
        <fullName evidence="5">AraC family transcriptional regulator</fullName>
    </submittedName>
</protein>
<evidence type="ECO:0000256" key="3">
    <source>
        <dbReference type="ARBA" id="ARBA00023163"/>
    </source>
</evidence>
<dbReference type="PROSITE" id="PS01124">
    <property type="entry name" value="HTH_ARAC_FAMILY_2"/>
    <property type="match status" value="1"/>
</dbReference>
<keyword evidence="3" id="KW-0804">Transcription</keyword>
<dbReference type="Pfam" id="PF12833">
    <property type="entry name" value="HTH_18"/>
    <property type="match status" value="1"/>
</dbReference>
<keyword evidence="6" id="KW-1185">Reference proteome</keyword>
<reference evidence="5 6" key="1">
    <citation type="submission" date="2019-03" db="EMBL/GenBank/DDBJ databases">
        <title>Genomic Encyclopedia of Type Strains, Phase IV (KMG-IV): sequencing the most valuable type-strain genomes for metagenomic binning, comparative biology and taxonomic classification.</title>
        <authorList>
            <person name="Goeker M."/>
        </authorList>
    </citation>
    <scope>NUCLEOTIDE SEQUENCE [LARGE SCALE GENOMIC DNA]</scope>
    <source>
        <strain evidence="5 6">DSM 18401</strain>
    </source>
</reference>
<organism evidence="5 6">
    <name type="scientific">Shinella granuli</name>
    <dbReference type="NCBI Taxonomy" id="323621"/>
    <lineage>
        <taxon>Bacteria</taxon>
        <taxon>Pseudomonadati</taxon>
        <taxon>Pseudomonadota</taxon>
        <taxon>Alphaproteobacteria</taxon>
        <taxon>Hyphomicrobiales</taxon>
        <taxon>Rhizobiaceae</taxon>
        <taxon>Shinella</taxon>
    </lineage>
</organism>
<dbReference type="EMBL" id="SLVX01000018">
    <property type="protein sequence ID" value="TCN39011.1"/>
    <property type="molecule type" value="Genomic_DNA"/>
</dbReference>
<dbReference type="InterPro" id="IPR050204">
    <property type="entry name" value="AraC_XylS_family_regulators"/>
</dbReference>